<dbReference type="Pfam" id="PF00550">
    <property type="entry name" value="PP-binding"/>
    <property type="match status" value="1"/>
</dbReference>
<dbReference type="PROSITE" id="PS50075">
    <property type="entry name" value="CARRIER"/>
    <property type="match status" value="1"/>
</dbReference>
<name>A0ABW3YSD1_9ACTN</name>
<feature type="domain" description="Carrier" evidence="3">
    <location>
        <begin position="1"/>
        <end position="76"/>
    </location>
</feature>
<proteinExistence type="predicted"/>
<dbReference type="RefSeq" id="WP_377579270.1">
    <property type="nucleotide sequence ID" value="NZ_JBHTMP010000120.1"/>
</dbReference>
<gene>
    <name evidence="4" type="ORF">ACFQ4H_34055</name>
</gene>
<comment type="caution">
    <text evidence="4">The sequence shown here is derived from an EMBL/GenBank/DDBJ whole genome shotgun (WGS) entry which is preliminary data.</text>
</comment>
<dbReference type="EMBL" id="JBHTMP010000120">
    <property type="protein sequence ID" value="MFD1326114.1"/>
    <property type="molecule type" value="Genomic_DNA"/>
</dbReference>
<evidence type="ECO:0000313" key="5">
    <source>
        <dbReference type="Proteomes" id="UP001597260"/>
    </source>
</evidence>
<evidence type="ECO:0000259" key="3">
    <source>
        <dbReference type="PROSITE" id="PS50075"/>
    </source>
</evidence>
<dbReference type="InterPro" id="IPR020806">
    <property type="entry name" value="PKS_PP-bd"/>
</dbReference>
<dbReference type="SUPFAM" id="SSF47336">
    <property type="entry name" value="ACP-like"/>
    <property type="match status" value="1"/>
</dbReference>
<dbReference type="InterPro" id="IPR029058">
    <property type="entry name" value="AB_hydrolase_fold"/>
</dbReference>
<dbReference type="Proteomes" id="UP001597260">
    <property type="component" value="Unassembled WGS sequence"/>
</dbReference>
<dbReference type="PANTHER" id="PTHR44845">
    <property type="entry name" value="CARRIER DOMAIN-CONTAINING PROTEIN"/>
    <property type="match status" value="1"/>
</dbReference>
<evidence type="ECO:0000313" key="4">
    <source>
        <dbReference type="EMBL" id="MFD1326114.1"/>
    </source>
</evidence>
<dbReference type="SMART" id="SM00823">
    <property type="entry name" value="PKS_PP"/>
    <property type="match status" value="1"/>
</dbReference>
<reference evidence="5" key="1">
    <citation type="journal article" date="2019" name="Int. J. Syst. Evol. Microbiol.">
        <title>The Global Catalogue of Microorganisms (GCM) 10K type strain sequencing project: providing services to taxonomists for standard genome sequencing and annotation.</title>
        <authorList>
            <consortium name="The Broad Institute Genomics Platform"/>
            <consortium name="The Broad Institute Genome Sequencing Center for Infectious Disease"/>
            <person name="Wu L."/>
            <person name="Ma J."/>
        </authorList>
    </citation>
    <scope>NUCLEOTIDE SEQUENCE [LARGE SCALE GENOMIC DNA]</scope>
    <source>
        <strain evidence="5">JCM 31037</strain>
    </source>
</reference>
<keyword evidence="5" id="KW-1185">Reference proteome</keyword>
<evidence type="ECO:0000256" key="1">
    <source>
        <dbReference type="ARBA" id="ARBA00022450"/>
    </source>
</evidence>
<keyword evidence="2" id="KW-0597">Phosphoprotein</keyword>
<protein>
    <submittedName>
        <fullName evidence="4">Phosphopantetheine-binding protein</fullName>
    </submittedName>
</protein>
<accession>A0ABW3YSD1</accession>
<dbReference type="PANTHER" id="PTHR44845:SF6">
    <property type="entry name" value="BETA-ALANINE-ACTIVATING ENZYME"/>
    <property type="match status" value="1"/>
</dbReference>
<dbReference type="Gene3D" id="3.40.50.1820">
    <property type="entry name" value="alpha/beta hydrolase"/>
    <property type="match status" value="1"/>
</dbReference>
<organism evidence="4 5">
    <name type="scientific">Micromonospora sonneratiae</name>
    <dbReference type="NCBI Taxonomy" id="1184706"/>
    <lineage>
        <taxon>Bacteria</taxon>
        <taxon>Bacillati</taxon>
        <taxon>Actinomycetota</taxon>
        <taxon>Actinomycetes</taxon>
        <taxon>Micromonosporales</taxon>
        <taxon>Micromonosporaceae</taxon>
        <taxon>Micromonospora</taxon>
    </lineage>
</organism>
<keyword evidence="1" id="KW-0596">Phosphopantetheine</keyword>
<dbReference type="InterPro" id="IPR009081">
    <property type="entry name" value="PP-bd_ACP"/>
</dbReference>
<dbReference type="InterPro" id="IPR036736">
    <property type="entry name" value="ACP-like_sf"/>
</dbReference>
<evidence type="ECO:0000256" key="2">
    <source>
        <dbReference type="ARBA" id="ARBA00022553"/>
    </source>
</evidence>
<sequence>MTGEQLTDRLSGMFAAVLEQPEVGLDDDFFALGGHSLTAGRLVSQVKRDLLVRVTLVEFFDDPTVRGLSRLVEQRLGADSPS</sequence>